<evidence type="ECO:0000256" key="6">
    <source>
        <dbReference type="ARBA" id="ARBA00015850"/>
    </source>
</evidence>
<evidence type="ECO:0000256" key="14">
    <source>
        <dbReference type="ARBA" id="ARBA00025228"/>
    </source>
</evidence>
<evidence type="ECO:0000256" key="8">
    <source>
        <dbReference type="ARBA" id="ARBA00022573"/>
    </source>
</evidence>
<evidence type="ECO:0000256" key="5">
    <source>
        <dbReference type="ARBA" id="ARBA00013200"/>
    </source>
</evidence>
<accession>A0A1T4M7W8</accession>
<protein>
    <recommendedName>
        <fullName evidence="6 19">Adenosylcobinamide-GDP ribazoletransferase</fullName>
        <ecNumber evidence="5 19">2.7.8.26</ecNumber>
    </recommendedName>
    <alternativeName>
        <fullName evidence="16 19">Cobalamin synthase</fullName>
    </alternativeName>
    <alternativeName>
        <fullName evidence="15 19">Cobalamin-5'-phosphate synthase</fullName>
    </alternativeName>
</protein>
<evidence type="ECO:0000256" key="15">
    <source>
        <dbReference type="ARBA" id="ARBA00032605"/>
    </source>
</evidence>
<dbReference type="UniPathway" id="UPA00148">
    <property type="reaction ID" value="UER00238"/>
</dbReference>
<keyword evidence="8 19" id="KW-0169">Cobalamin biosynthesis</keyword>
<keyword evidence="12 19" id="KW-1133">Transmembrane helix</keyword>
<feature type="transmembrane region" description="Helical" evidence="19">
    <location>
        <begin position="34"/>
        <end position="52"/>
    </location>
</feature>
<reference evidence="21" key="1">
    <citation type="submission" date="2017-02" db="EMBL/GenBank/DDBJ databases">
        <authorList>
            <person name="Varghese N."/>
            <person name="Submissions S."/>
        </authorList>
    </citation>
    <scope>NUCLEOTIDE SEQUENCE [LARGE SCALE GENOMIC DNA]</scope>
    <source>
        <strain evidence="21">ATCC BAA-34</strain>
    </source>
</reference>
<evidence type="ECO:0000256" key="2">
    <source>
        <dbReference type="ARBA" id="ARBA00004651"/>
    </source>
</evidence>
<evidence type="ECO:0000256" key="7">
    <source>
        <dbReference type="ARBA" id="ARBA00022475"/>
    </source>
</evidence>
<keyword evidence="21" id="KW-1185">Reference proteome</keyword>
<evidence type="ECO:0000256" key="10">
    <source>
        <dbReference type="ARBA" id="ARBA00022692"/>
    </source>
</evidence>
<proteinExistence type="inferred from homology"/>
<dbReference type="PANTHER" id="PTHR34148">
    <property type="entry name" value="ADENOSYLCOBINAMIDE-GDP RIBAZOLETRANSFERASE"/>
    <property type="match status" value="1"/>
</dbReference>
<name>A0A1T4M7W8_9BACT</name>
<evidence type="ECO:0000256" key="13">
    <source>
        <dbReference type="ARBA" id="ARBA00023136"/>
    </source>
</evidence>
<evidence type="ECO:0000256" key="3">
    <source>
        <dbReference type="ARBA" id="ARBA00004663"/>
    </source>
</evidence>
<evidence type="ECO:0000256" key="1">
    <source>
        <dbReference type="ARBA" id="ARBA00001946"/>
    </source>
</evidence>
<comment type="subcellular location">
    <subcellularLocation>
        <location evidence="2 19">Cell membrane</location>
        <topology evidence="2 19">Multi-pass membrane protein</topology>
    </subcellularLocation>
</comment>
<keyword evidence="11 19" id="KW-0460">Magnesium</keyword>
<dbReference type="GO" id="GO:0009236">
    <property type="term" value="P:cobalamin biosynthetic process"/>
    <property type="evidence" value="ECO:0007669"/>
    <property type="project" value="UniProtKB-UniRule"/>
</dbReference>
<dbReference type="OrthoDB" id="9794223at2"/>
<comment type="similarity">
    <text evidence="4 19">Belongs to the CobS family.</text>
</comment>
<evidence type="ECO:0000256" key="12">
    <source>
        <dbReference type="ARBA" id="ARBA00022989"/>
    </source>
</evidence>
<evidence type="ECO:0000256" key="16">
    <source>
        <dbReference type="ARBA" id="ARBA00032853"/>
    </source>
</evidence>
<evidence type="ECO:0000313" key="21">
    <source>
        <dbReference type="Proteomes" id="UP000190102"/>
    </source>
</evidence>
<gene>
    <name evidence="19" type="primary">cobS</name>
    <name evidence="20" type="ORF">SAMN02745119_01214</name>
</gene>
<comment type="catalytic activity">
    <reaction evidence="17 19">
        <text>alpha-ribazole + adenosylcob(III)inamide-GDP = adenosylcob(III)alamin + GMP + H(+)</text>
        <dbReference type="Rhea" id="RHEA:16049"/>
        <dbReference type="ChEBI" id="CHEBI:10329"/>
        <dbReference type="ChEBI" id="CHEBI:15378"/>
        <dbReference type="ChEBI" id="CHEBI:18408"/>
        <dbReference type="ChEBI" id="CHEBI:58115"/>
        <dbReference type="ChEBI" id="CHEBI:60487"/>
        <dbReference type="EC" id="2.7.8.26"/>
    </reaction>
</comment>
<dbReference type="InterPro" id="IPR003805">
    <property type="entry name" value="CobS"/>
</dbReference>
<comment type="cofactor">
    <cofactor evidence="1 19">
        <name>Mg(2+)</name>
        <dbReference type="ChEBI" id="CHEBI:18420"/>
    </cofactor>
</comment>
<keyword evidence="7 19" id="KW-1003">Cell membrane</keyword>
<organism evidence="20 21">
    <name type="scientific">Trichlorobacter thiogenes</name>
    <dbReference type="NCBI Taxonomy" id="115783"/>
    <lineage>
        <taxon>Bacteria</taxon>
        <taxon>Pseudomonadati</taxon>
        <taxon>Thermodesulfobacteriota</taxon>
        <taxon>Desulfuromonadia</taxon>
        <taxon>Geobacterales</taxon>
        <taxon>Geobacteraceae</taxon>
        <taxon>Trichlorobacter</taxon>
    </lineage>
</organism>
<keyword evidence="10 19" id="KW-0812">Transmembrane</keyword>
<evidence type="ECO:0000256" key="18">
    <source>
        <dbReference type="ARBA" id="ARBA00049504"/>
    </source>
</evidence>
<dbReference type="Pfam" id="PF02654">
    <property type="entry name" value="CobS"/>
    <property type="match status" value="1"/>
</dbReference>
<feature type="transmembrane region" description="Helical" evidence="19">
    <location>
        <begin position="106"/>
        <end position="124"/>
    </location>
</feature>
<dbReference type="EMBL" id="FUWR01000004">
    <property type="protein sequence ID" value="SJZ63103.1"/>
    <property type="molecule type" value="Genomic_DNA"/>
</dbReference>
<dbReference type="HAMAP" id="MF_00719">
    <property type="entry name" value="CobS"/>
    <property type="match status" value="1"/>
</dbReference>
<comment type="pathway">
    <text evidence="3 19">Cofactor biosynthesis; adenosylcobalamin biosynthesis; adenosylcobalamin from cob(II)yrinate a,c-diamide: step 7/7.</text>
</comment>
<dbReference type="EC" id="2.7.8.26" evidence="5 19"/>
<keyword evidence="13 19" id="KW-0472">Membrane</keyword>
<evidence type="ECO:0000256" key="11">
    <source>
        <dbReference type="ARBA" id="ARBA00022842"/>
    </source>
</evidence>
<dbReference type="GO" id="GO:0008818">
    <property type="term" value="F:cobalamin 5'-phosphate synthase activity"/>
    <property type="evidence" value="ECO:0007669"/>
    <property type="project" value="UniProtKB-UniRule"/>
</dbReference>
<dbReference type="Proteomes" id="UP000190102">
    <property type="component" value="Unassembled WGS sequence"/>
</dbReference>
<dbReference type="AlphaFoldDB" id="A0A1T4M7W8"/>
<sequence length="251" mass="26453">MRRYLIALQFLTILPVPSPKQCDADDLGRSTAWFPLVGLTIGGLLLLADLALTPLFPRHLTDALLVALLAIITGALHLDGLADVCDGLAARGSKERFLAIMKDSRVGAIGAVGLILLLLLKYAALLALPIYLKRPALLLVPALARFTQVLVMTNARAARSDGLGACFLSGITSAQFSLAAACTIPLCWLLGHSAGIAALCLCAVWGIGVKSYFTRRLGGISGDIVGFSSEIAELLALLTLTATTTLLTRYL</sequence>
<evidence type="ECO:0000313" key="20">
    <source>
        <dbReference type="EMBL" id="SJZ63103.1"/>
    </source>
</evidence>
<evidence type="ECO:0000256" key="9">
    <source>
        <dbReference type="ARBA" id="ARBA00022679"/>
    </source>
</evidence>
<dbReference type="GO" id="GO:0051073">
    <property type="term" value="F:adenosylcobinamide-GDP ribazoletransferase activity"/>
    <property type="evidence" value="ECO:0007669"/>
    <property type="project" value="UniProtKB-UniRule"/>
</dbReference>
<feature type="transmembrane region" description="Helical" evidence="19">
    <location>
        <begin position="178"/>
        <end position="207"/>
    </location>
</feature>
<comment type="catalytic activity">
    <reaction evidence="18 19">
        <text>alpha-ribazole 5'-phosphate + adenosylcob(III)inamide-GDP = adenosylcob(III)alamin 5'-phosphate + GMP + H(+)</text>
        <dbReference type="Rhea" id="RHEA:23560"/>
        <dbReference type="ChEBI" id="CHEBI:15378"/>
        <dbReference type="ChEBI" id="CHEBI:57918"/>
        <dbReference type="ChEBI" id="CHEBI:58115"/>
        <dbReference type="ChEBI" id="CHEBI:60487"/>
        <dbReference type="ChEBI" id="CHEBI:60493"/>
        <dbReference type="EC" id="2.7.8.26"/>
    </reaction>
</comment>
<dbReference type="NCBIfam" id="TIGR00317">
    <property type="entry name" value="cobS"/>
    <property type="match status" value="1"/>
</dbReference>
<keyword evidence="9 19" id="KW-0808">Transferase</keyword>
<dbReference type="STRING" id="115783.SAMN02745119_01214"/>
<dbReference type="PANTHER" id="PTHR34148:SF1">
    <property type="entry name" value="ADENOSYLCOBINAMIDE-GDP RIBAZOLETRANSFERASE"/>
    <property type="match status" value="1"/>
</dbReference>
<evidence type="ECO:0000256" key="19">
    <source>
        <dbReference type="HAMAP-Rule" id="MF_00719"/>
    </source>
</evidence>
<evidence type="ECO:0000256" key="17">
    <source>
        <dbReference type="ARBA" id="ARBA00048623"/>
    </source>
</evidence>
<dbReference type="GO" id="GO:0005886">
    <property type="term" value="C:plasma membrane"/>
    <property type="evidence" value="ECO:0007669"/>
    <property type="project" value="UniProtKB-SubCell"/>
</dbReference>
<dbReference type="RefSeq" id="WP_078789469.1">
    <property type="nucleotide sequence ID" value="NZ_FUWR01000004.1"/>
</dbReference>
<feature type="transmembrane region" description="Helical" evidence="19">
    <location>
        <begin position="59"/>
        <end position="78"/>
    </location>
</feature>
<comment type="function">
    <text evidence="14 19">Joins adenosylcobinamide-GDP and alpha-ribazole to generate adenosylcobalamin (Ado-cobalamin). Also synthesizes adenosylcobalamin 5'-phosphate from adenosylcobinamide-GDP and alpha-ribazole 5'-phosphate.</text>
</comment>
<evidence type="ECO:0000256" key="4">
    <source>
        <dbReference type="ARBA" id="ARBA00010561"/>
    </source>
</evidence>